<dbReference type="InterPro" id="IPR039624">
    <property type="entry name" value="LEA1/2/D7/KIN2"/>
</dbReference>
<reference evidence="2 3" key="1">
    <citation type="submission" date="2024-03" db="EMBL/GenBank/DDBJ databases">
        <authorList>
            <person name="Gkanogiannis A."/>
            <person name="Becerra Lopez-Lavalle L."/>
        </authorList>
    </citation>
    <scope>NUCLEOTIDE SEQUENCE [LARGE SCALE GENOMIC DNA]</scope>
</reference>
<evidence type="ECO:0008006" key="4">
    <source>
        <dbReference type="Google" id="ProtNLM"/>
    </source>
</evidence>
<dbReference type="PANTHER" id="PTHR34191">
    <property type="entry name" value="LATE EMBRYOGENESIS ABUNDANT PROTEIN (LEA) FAMILY PROTEIN"/>
    <property type="match status" value="1"/>
</dbReference>
<organism evidence="2 3">
    <name type="scientific">Citrullus colocynthis</name>
    <name type="common">colocynth</name>
    <dbReference type="NCBI Taxonomy" id="252529"/>
    <lineage>
        <taxon>Eukaryota</taxon>
        <taxon>Viridiplantae</taxon>
        <taxon>Streptophyta</taxon>
        <taxon>Embryophyta</taxon>
        <taxon>Tracheophyta</taxon>
        <taxon>Spermatophyta</taxon>
        <taxon>Magnoliopsida</taxon>
        <taxon>eudicotyledons</taxon>
        <taxon>Gunneridae</taxon>
        <taxon>Pentapetalae</taxon>
        <taxon>rosids</taxon>
        <taxon>fabids</taxon>
        <taxon>Cucurbitales</taxon>
        <taxon>Cucurbitaceae</taxon>
        <taxon>Benincaseae</taxon>
        <taxon>Citrullus</taxon>
    </lineage>
</organism>
<evidence type="ECO:0000256" key="1">
    <source>
        <dbReference type="SAM" id="MobiDB-lite"/>
    </source>
</evidence>
<name>A0ABP0XUU7_9ROSI</name>
<sequence>MADNSQKMSYHIEEAKGQAQEKASNLMDKASDVAQSAKESIQDVGQQLKAKVQDAANAVKNGTDINK</sequence>
<feature type="region of interest" description="Disordered" evidence="1">
    <location>
        <begin position="1"/>
        <end position="31"/>
    </location>
</feature>
<evidence type="ECO:0000313" key="3">
    <source>
        <dbReference type="Proteomes" id="UP001642487"/>
    </source>
</evidence>
<protein>
    <recommendedName>
        <fullName evidence="4">Stress-induced protein KIN2-like</fullName>
    </recommendedName>
</protein>
<evidence type="ECO:0000313" key="2">
    <source>
        <dbReference type="EMBL" id="CAK9311141.1"/>
    </source>
</evidence>
<dbReference type="Gene3D" id="1.20.120.20">
    <property type="entry name" value="Apolipoprotein"/>
    <property type="match status" value="1"/>
</dbReference>
<dbReference type="Proteomes" id="UP001642487">
    <property type="component" value="Chromosome 10"/>
</dbReference>
<dbReference type="PANTHER" id="PTHR34191:SF20">
    <property type="entry name" value="LATE EMBRYOGENESIS ABUNDANT PROTEIN (LEA) FAMILY PROTEIN"/>
    <property type="match status" value="1"/>
</dbReference>
<keyword evidence="3" id="KW-1185">Reference proteome</keyword>
<proteinExistence type="predicted"/>
<dbReference type="EMBL" id="OZ021744">
    <property type="protein sequence ID" value="CAK9311141.1"/>
    <property type="molecule type" value="Genomic_DNA"/>
</dbReference>
<gene>
    <name evidence="2" type="ORF">CITCOLO1_LOCUS2791</name>
</gene>
<accession>A0ABP0XUU7</accession>